<dbReference type="Proteomes" id="UP000327157">
    <property type="component" value="Chromosome 14"/>
</dbReference>
<reference evidence="11 12" key="3">
    <citation type="submission" date="2019-11" db="EMBL/GenBank/DDBJ databases">
        <title>A de novo genome assembly of a pear dwarfing rootstock.</title>
        <authorList>
            <person name="Wang F."/>
            <person name="Wang J."/>
            <person name="Li S."/>
            <person name="Zhang Y."/>
            <person name="Fang M."/>
            <person name="Ma L."/>
            <person name="Zhao Y."/>
            <person name="Jiang S."/>
        </authorList>
    </citation>
    <scope>NUCLEOTIDE SEQUENCE [LARGE SCALE GENOMIC DNA]</scope>
    <source>
        <strain evidence="11">S2</strain>
        <tissue evidence="11">Leaf</tissue>
    </source>
</reference>
<evidence type="ECO:0000256" key="3">
    <source>
        <dbReference type="ARBA" id="ARBA00022617"/>
    </source>
</evidence>
<comment type="similarity">
    <text evidence="2 9">Belongs to the cytochrome P450 family.</text>
</comment>
<dbReference type="PRINTS" id="PR00463">
    <property type="entry name" value="EP450I"/>
</dbReference>
<evidence type="ECO:0000313" key="12">
    <source>
        <dbReference type="Proteomes" id="UP000327157"/>
    </source>
</evidence>
<dbReference type="GO" id="GO:0004497">
    <property type="term" value="F:monooxygenase activity"/>
    <property type="evidence" value="ECO:0007669"/>
    <property type="project" value="UniProtKB-KW"/>
</dbReference>
<dbReference type="SUPFAM" id="SSF48264">
    <property type="entry name" value="Cytochrome P450"/>
    <property type="match status" value="1"/>
</dbReference>
<dbReference type="PROSITE" id="PS00086">
    <property type="entry name" value="CYTOCHROME_P450"/>
    <property type="match status" value="1"/>
</dbReference>
<keyword evidence="6 8" id="KW-0408">Iron</keyword>
<accession>A0A5N5G658</accession>
<dbReference type="PANTHER" id="PTHR47946:SF1">
    <property type="entry name" value="CYTOCHROME P450 78A3"/>
    <property type="match status" value="1"/>
</dbReference>
<dbReference type="Gene3D" id="1.10.630.10">
    <property type="entry name" value="Cytochrome P450"/>
    <property type="match status" value="1"/>
</dbReference>
<evidence type="ECO:0000256" key="9">
    <source>
        <dbReference type="RuleBase" id="RU000461"/>
    </source>
</evidence>
<gene>
    <name evidence="11" type="ORF">D8674_012100</name>
</gene>
<keyword evidence="4 8" id="KW-0479">Metal-binding</keyword>
<protein>
    <submittedName>
        <fullName evidence="11">Cytochrome P450 78A9-like</fullName>
    </submittedName>
</protein>
<feature type="transmembrane region" description="Helical" evidence="10">
    <location>
        <begin position="21"/>
        <end position="46"/>
    </location>
</feature>
<dbReference type="GO" id="GO:0016705">
    <property type="term" value="F:oxidoreductase activity, acting on paired donors, with incorporation or reduction of molecular oxygen"/>
    <property type="evidence" value="ECO:0007669"/>
    <property type="project" value="InterPro"/>
</dbReference>
<keyword evidence="5 9" id="KW-0560">Oxidoreductase</keyword>
<evidence type="ECO:0000256" key="1">
    <source>
        <dbReference type="ARBA" id="ARBA00001971"/>
    </source>
</evidence>
<keyword evidence="10" id="KW-0812">Transmembrane</keyword>
<dbReference type="Pfam" id="PF00067">
    <property type="entry name" value="p450"/>
    <property type="match status" value="1"/>
</dbReference>
<reference evidence="11 12" key="1">
    <citation type="submission" date="2019-09" db="EMBL/GenBank/DDBJ databases">
        <authorList>
            <person name="Ou C."/>
        </authorList>
    </citation>
    <scope>NUCLEOTIDE SEQUENCE [LARGE SCALE GENOMIC DNA]</scope>
    <source>
        <strain evidence="11">S2</strain>
        <tissue evidence="11">Leaf</tissue>
    </source>
</reference>
<dbReference type="OrthoDB" id="1055148at2759"/>
<evidence type="ECO:0000313" key="11">
    <source>
        <dbReference type="EMBL" id="KAB2608932.1"/>
    </source>
</evidence>
<evidence type="ECO:0000256" key="4">
    <source>
        <dbReference type="ARBA" id="ARBA00022723"/>
    </source>
</evidence>
<dbReference type="InterPro" id="IPR002401">
    <property type="entry name" value="Cyt_P450_E_grp-I"/>
</dbReference>
<dbReference type="EMBL" id="SMOL01000553">
    <property type="protein sequence ID" value="KAB2608932.1"/>
    <property type="molecule type" value="Genomic_DNA"/>
</dbReference>
<dbReference type="CDD" id="cd11076">
    <property type="entry name" value="CYP78"/>
    <property type="match status" value="1"/>
</dbReference>
<organism evidence="11 12">
    <name type="scientific">Pyrus ussuriensis x Pyrus communis</name>
    <dbReference type="NCBI Taxonomy" id="2448454"/>
    <lineage>
        <taxon>Eukaryota</taxon>
        <taxon>Viridiplantae</taxon>
        <taxon>Streptophyta</taxon>
        <taxon>Embryophyta</taxon>
        <taxon>Tracheophyta</taxon>
        <taxon>Spermatophyta</taxon>
        <taxon>Magnoliopsida</taxon>
        <taxon>eudicotyledons</taxon>
        <taxon>Gunneridae</taxon>
        <taxon>Pentapetalae</taxon>
        <taxon>rosids</taxon>
        <taxon>fabids</taxon>
        <taxon>Rosales</taxon>
        <taxon>Rosaceae</taxon>
        <taxon>Amygdaloideae</taxon>
        <taxon>Maleae</taxon>
        <taxon>Pyrus</taxon>
    </lineage>
</organism>
<evidence type="ECO:0000256" key="2">
    <source>
        <dbReference type="ARBA" id="ARBA00010617"/>
    </source>
</evidence>
<dbReference type="InterPro" id="IPR051996">
    <property type="entry name" value="Cytochrome_P450_78A"/>
</dbReference>
<dbReference type="InterPro" id="IPR017972">
    <property type="entry name" value="Cyt_P450_CS"/>
</dbReference>
<dbReference type="PANTHER" id="PTHR47946">
    <property type="entry name" value="CYTOCHROME P450 78A7-RELATED"/>
    <property type="match status" value="1"/>
</dbReference>
<dbReference type="PRINTS" id="PR00385">
    <property type="entry name" value="P450"/>
</dbReference>
<evidence type="ECO:0000256" key="5">
    <source>
        <dbReference type="ARBA" id="ARBA00023002"/>
    </source>
</evidence>
<comment type="cofactor">
    <cofactor evidence="1 8">
        <name>heme</name>
        <dbReference type="ChEBI" id="CHEBI:30413"/>
    </cofactor>
</comment>
<reference evidence="12" key="2">
    <citation type="submission" date="2019-10" db="EMBL/GenBank/DDBJ databases">
        <title>A de novo genome assembly of a pear dwarfing rootstock.</title>
        <authorList>
            <person name="Wang F."/>
            <person name="Wang J."/>
            <person name="Li S."/>
            <person name="Zhang Y."/>
            <person name="Fang M."/>
            <person name="Ma L."/>
            <person name="Zhao Y."/>
            <person name="Jiang S."/>
        </authorList>
    </citation>
    <scope>NUCLEOTIDE SEQUENCE [LARGE SCALE GENOMIC DNA]</scope>
</reference>
<dbReference type="AlphaFoldDB" id="A0A5N5G658"/>
<proteinExistence type="inferred from homology"/>
<keyword evidence="3 8" id="KW-0349">Heme</keyword>
<dbReference type="FunFam" id="1.10.630.10:FF:000016">
    <property type="entry name" value="Cytochrome P450 78A5"/>
    <property type="match status" value="1"/>
</dbReference>
<keyword evidence="7 9" id="KW-0503">Monooxygenase</keyword>
<evidence type="ECO:0000256" key="7">
    <source>
        <dbReference type="ARBA" id="ARBA00023033"/>
    </source>
</evidence>
<keyword evidence="10" id="KW-1133">Transmembrane helix</keyword>
<dbReference type="GO" id="GO:0020037">
    <property type="term" value="F:heme binding"/>
    <property type="evidence" value="ECO:0007669"/>
    <property type="project" value="InterPro"/>
</dbReference>
<dbReference type="GO" id="GO:0048608">
    <property type="term" value="P:reproductive structure development"/>
    <property type="evidence" value="ECO:0007669"/>
    <property type="project" value="UniProtKB-ARBA"/>
</dbReference>
<sequence length="542" mass="61090">METKIDDSLWGLAIFSKCQALTSTTTVVAFLCTAAAWLSAAVFYWASSPGGAAWGKLRWRKRNSCNKNEITNSNPIPGPRGFPITGSMNLMTNLAHHKLTKAAEVYGAKRLMAFSIGETRAIVTCDPDVAKEILNSSVFANRPIKESAYCLMFNRAIGFAPYGSYWRTLRRIAANHLFCPKQISTSEYLRSRIADQMVSLISTSCNNSFLVRDVLRKASLNSMMCSVFGRKYELSSSNEETEELSRLVDEGYDLLGNLNWSDHLPWLAGLDLQSIRFRCNKLVPQVNRLVSRIIQEHRAQTGPNNNDFVDVLLSLDGADKLCDNDMISVLWEMIFRGTDTVAVLIEWILARVVMHHDIQSKVHEELDRVVGKSRALLESDIQSLPYLQAVVKEVLRMHPPGPLLSWARISITDTVVDGYYVPAGTTAMVNMWAITRDPKVWSDPQEFRPERFVSTNKKADLQFSVFGSDLRLAPFGSGRRSCPGKTLGLSTVNYWVGLLLHEFEWFKSDLDAQVDLSEVMRLSCQMANPLTIQVHRRRYQTN</sequence>
<name>A0A5N5G658_9ROSA</name>
<keyword evidence="10" id="KW-0472">Membrane</keyword>
<keyword evidence="12" id="KW-1185">Reference proteome</keyword>
<evidence type="ECO:0000256" key="6">
    <source>
        <dbReference type="ARBA" id="ARBA00023004"/>
    </source>
</evidence>
<comment type="caution">
    <text evidence="11">The sequence shown here is derived from an EMBL/GenBank/DDBJ whole genome shotgun (WGS) entry which is preliminary data.</text>
</comment>
<evidence type="ECO:0000256" key="8">
    <source>
        <dbReference type="PIRSR" id="PIRSR602401-1"/>
    </source>
</evidence>
<dbReference type="InterPro" id="IPR036396">
    <property type="entry name" value="Cyt_P450_sf"/>
</dbReference>
<feature type="binding site" description="axial binding residue" evidence="8">
    <location>
        <position position="482"/>
    </location>
    <ligand>
        <name>heme</name>
        <dbReference type="ChEBI" id="CHEBI:30413"/>
    </ligand>
    <ligandPart>
        <name>Fe</name>
        <dbReference type="ChEBI" id="CHEBI:18248"/>
    </ligandPart>
</feature>
<dbReference type="GO" id="GO:0005506">
    <property type="term" value="F:iron ion binding"/>
    <property type="evidence" value="ECO:0007669"/>
    <property type="project" value="InterPro"/>
</dbReference>
<evidence type="ECO:0000256" key="10">
    <source>
        <dbReference type="SAM" id="Phobius"/>
    </source>
</evidence>
<dbReference type="InterPro" id="IPR001128">
    <property type="entry name" value="Cyt_P450"/>
</dbReference>